<dbReference type="PROSITE" id="PS50048">
    <property type="entry name" value="ZN2_CY6_FUNGAL_2"/>
    <property type="match status" value="1"/>
</dbReference>
<dbReference type="PANTHER" id="PTHR47338:SF29">
    <property type="entry name" value="ZN(2)-C6 FUNGAL-TYPE DOMAIN-CONTAINING PROTEIN"/>
    <property type="match status" value="1"/>
</dbReference>
<dbReference type="VEuPathDB" id="FungiDB:PLEOSDRAFT_1064697"/>
<evidence type="ECO:0000256" key="3">
    <source>
        <dbReference type="ARBA" id="ARBA00023015"/>
    </source>
</evidence>
<evidence type="ECO:0008006" key="11">
    <source>
        <dbReference type="Google" id="ProtNLM"/>
    </source>
</evidence>
<feature type="domain" description="Copper-fist" evidence="8">
    <location>
        <begin position="31"/>
        <end position="53"/>
    </location>
</feature>
<dbReference type="InterPro" id="IPR050815">
    <property type="entry name" value="TF_fung"/>
</dbReference>
<dbReference type="OrthoDB" id="2123952at2759"/>
<sequence length="635" mass="70593">MATKTEAASIAGSLQRGKACLRCRKRKMRCDGVKPACQQCIRAKKADGCEYDDGKGKTRTQILRETIARLENRIRELEDPEYISPAVTLYDPNLHQRSGSSSSISSAGGTPLSASHSPFASVDSTNSPHDSWTHLPSVPSPSPSPFSPDLYFEEAKVQPPFELALMLLDIYAPHRQQSGLLLHTGRLRESLSLPPSEQRHPVLMNAIYLWACFISRPEPLCQHEEHYLARALEAIGEAIRLGNHALDVIQASCLLSMYFLSNGRMLEGSYHASAAVGLAVQCGLHRGISLDSQSWIPQSADSFDIKPVKDLSESERVLTFWQVFNLDRCWAVVMRRPSMIPDGPDGWNSINTPWPLDIAEYETGQMHQGSSYLTVRSFLNGDVSGGYSTQAARAKATALFYRADEVVSNWDPRVTPSGSLLDDMQTLERAITQFVPSMIPIHQLDAASPENKPAIIVAHTLAQATMIHLYRRFAQSDGVSYAKCLRAAHTCVAIIKHLSEADFTLLEPIISHCWTDAADILMQELNNLETSWPLMNSSDVRNEIGVLLYAVTSLGSRFPLLAEQQNQPWMRPLYMAPSPRPISRDGMDKVQLQQQQQQPSPQRLQQQSYGLPAESPGSRLERSSTCRRVSRTTTQ</sequence>
<dbReference type="GO" id="GO:0000981">
    <property type="term" value="F:DNA-binding transcription factor activity, RNA polymerase II-specific"/>
    <property type="evidence" value="ECO:0007669"/>
    <property type="project" value="InterPro"/>
</dbReference>
<dbReference type="HOGENOM" id="CLU_022337_1_0_1"/>
<dbReference type="AlphaFoldDB" id="A0A067NHR0"/>
<feature type="compositionally biased region" description="Low complexity" evidence="6">
    <location>
        <begin position="98"/>
        <end position="109"/>
    </location>
</feature>
<dbReference type="InterPro" id="IPR036864">
    <property type="entry name" value="Zn2-C6_fun-type_DNA-bd_sf"/>
</dbReference>
<dbReference type="CDD" id="cd00067">
    <property type="entry name" value="GAL4"/>
    <property type="match status" value="1"/>
</dbReference>
<evidence type="ECO:0000256" key="2">
    <source>
        <dbReference type="ARBA" id="ARBA00022723"/>
    </source>
</evidence>
<dbReference type="InterPro" id="IPR001138">
    <property type="entry name" value="Zn2Cys6_DnaBD"/>
</dbReference>
<dbReference type="InterPro" id="IPR001083">
    <property type="entry name" value="Cu_fist_DNA-bd_dom"/>
</dbReference>
<dbReference type="EMBL" id="KL198008">
    <property type="protein sequence ID" value="KDQ27359.1"/>
    <property type="molecule type" value="Genomic_DNA"/>
</dbReference>
<evidence type="ECO:0000256" key="5">
    <source>
        <dbReference type="ARBA" id="ARBA00023242"/>
    </source>
</evidence>
<evidence type="ECO:0000313" key="9">
    <source>
        <dbReference type="EMBL" id="KDQ27359.1"/>
    </source>
</evidence>
<dbReference type="Proteomes" id="UP000027073">
    <property type="component" value="Unassembled WGS sequence"/>
</dbReference>
<evidence type="ECO:0000256" key="4">
    <source>
        <dbReference type="ARBA" id="ARBA00023163"/>
    </source>
</evidence>
<name>A0A067NHR0_PLEO1</name>
<protein>
    <recommendedName>
        <fullName evidence="11">Zn(2)-C6 fungal-type domain-containing protein</fullName>
    </recommendedName>
</protein>
<evidence type="ECO:0000313" key="10">
    <source>
        <dbReference type="Proteomes" id="UP000027073"/>
    </source>
</evidence>
<feature type="compositionally biased region" description="Polar residues" evidence="6">
    <location>
        <begin position="112"/>
        <end position="130"/>
    </location>
</feature>
<keyword evidence="3" id="KW-0805">Transcription regulation</keyword>
<evidence type="ECO:0000259" key="8">
    <source>
        <dbReference type="PROSITE" id="PS50073"/>
    </source>
</evidence>
<evidence type="ECO:0000256" key="6">
    <source>
        <dbReference type="SAM" id="MobiDB-lite"/>
    </source>
</evidence>
<feature type="compositionally biased region" description="Low complexity" evidence="6">
    <location>
        <begin position="591"/>
        <end position="608"/>
    </location>
</feature>
<keyword evidence="5" id="KW-0539">Nucleus</keyword>
<evidence type="ECO:0000256" key="1">
    <source>
        <dbReference type="ARBA" id="ARBA00004123"/>
    </source>
</evidence>
<dbReference type="CDD" id="cd14725">
    <property type="entry name" value="ZIP_Gal4-like_2"/>
    <property type="match status" value="1"/>
</dbReference>
<dbReference type="PROSITE" id="PS50073">
    <property type="entry name" value="COPPER_FIST_2"/>
    <property type="match status" value="1"/>
</dbReference>
<dbReference type="GO" id="GO:0005634">
    <property type="term" value="C:nucleus"/>
    <property type="evidence" value="ECO:0007669"/>
    <property type="project" value="UniProtKB-SubCell"/>
</dbReference>
<dbReference type="SUPFAM" id="SSF57701">
    <property type="entry name" value="Zn2/Cys6 DNA-binding domain"/>
    <property type="match status" value="1"/>
</dbReference>
<organism evidence="9 10">
    <name type="scientific">Pleurotus ostreatus (strain PC15)</name>
    <name type="common">Oyster mushroom</name>
    <dbReference type="NCBI Taxonomy" id="1137138"/>
    <lineage>
        <taxon>Eukaryota</taxon>
        <taxon>Fungi</taxon>
        <taxon>Dikarya</taxon>
        <taxon>Basidiomycota</taxon>
        <taxon>Agaricomycotina</taxon>
        <taxon>Agaricomycetes</taxon>
        <taxon>Agaricomycetidae</taxon>
        <taxon>Agaricales</taxon>
        <taxon>Pleurotineae</taxon>
        <taxon>Pleurotaceae</taxon>
        <taxon>Pleurotus</taxon>
    </lineage>
</organism>
<dbReference type="PANTHER" id="PTHR47338">
    <property type="entry name" value="ZN(II)2CYS6 TRANSCRIPTION FACTOR (EUROFUNG)-RELATED"/>
    <property type="match status" value="1"/>
</dbReference>
<dbReference type="InterPro" id="IPR007219">
    <property type="entry name" value="XnlR_reg_dom"/>
</dbReference>
<dbReference type="SMART" id="SM00066">
    <property type="entry name" value="GAL4"/>
    <property type="match status" value="1"/>
</dbReference>
<proteinExistence type="predicted"/>
<dbReference type="STRING" id="1137138.A0A067NHR0"/>
<dbReference type="GO" id="GO:0006351">
    <property type="term" value="P:DNA-templated transcription"/>
    <property type="evidence" value="ECO:0007669"/>
    <property type="project" value="InterPro"/>
</dbReference>
<accession>A0A067NHR0</accession>
<dbReference type="GO" id="GO:0005507">
    <property type="term" value="F:copper ion binding"/>
    <property type="evidence" value="ECO:0007669"/>
    <property type="project" value="InterPro"/>
</dbReference>
<feature type="region of interest" description="Disordered" evidence="6">
    <location>
        <begin position="572"/>
        <end position="635"/>
    </location>
</feature>
<dbReference type="Gene3D" id="4.10.240.10">
    <property type="entry name" value="Zn(2)-C6 fungal-type DNA-binding domain"/>
    <property type="match status" value="1"/>
</dbReference>
<dbReference type="Pfam" id="PF00172">
    <property type="entry name" value="Zn_clus"/>
    <property type="match status" value="1"/>
</dbReference>
<evidence type="ECO:0000259" key="7">
    <source>
        <dbReference type="PROSITE" id="PS50048"/>
    </source>
</evidence>
<dbReference type="GO" id="GO:0008270">
    <property type="term" value="F:zinc ion binding"/>
    <property type="evidence" value="ECO:0007669"/>
    <property type="project" value="InterPro"/>
</dbReference>
<dbReference type="PROSITE" id="PS00463">
    <property type="entry name" value="ZN2_CY6_FUNGAL_1"/>
    <property type="match status" value="1"/>
</dbReference>
<keyword evidence="2" id="KW-0479">Metal-binding</keyword>
<gene>
    <name evidence="9" type="ORF">PLEOSDRAFT_1064697</name>
</gene>
<comment type="subcellular location">
    <subcellularLocation>
        <location evidence="1">Nucleus</location>
    </subcellularLocation>
</comment>
<reference evidence="10" key="1">
    <citation type="journal article" date="2014" name="Proc. Natl. Acad. Sci. U.S.A.">
        <title>Extensive sampling of basidiomycete genomes demonstrates inadequacy of the white-rot/brown-rot paradigm for wood decay fungi.</title>
        <authorList>
            <person name="Riley R."/>
            <person name="Salamov A.A."/>
            <person name="Brown D.W."/>
            <person name="Nagy L.G."/>
            <person name="Floudas D."/>
            <person name="Held B.W."/>
            <person name="Levasseur A."/>
            <person name="Lombard V."/>
            <person name="Morin E."/>
            <person name="Otillar R."/>
            <person name="Lindquist E.A."/>
            <person name="Sun H."/>
            <person name="LaButti K.M."/>
            <person name="Schmutz J."/>
            <person name="Jabbour D."/>
            <person name="Luo H."/>
            <person name="Baker S.E."/>
            <person name="Pisabarro A.G."/>
            <person name="Walton J.D."/>
            <person name="Blanchette R.A."/>
            <person name="Henrissat B."/>
            <person name="Martin F."/>
            <person name="Cullen D."/>
            <person name="Hibbett D.S."/>
            <person name="Grigoriev I.V."/>
        </authorList>
    </citation>
    <scope>NUCLEOTIDE SEQUENCE [LARGE SCALE GENOMIC DNA]</scope>
    <source>
        <strain evidence="10">PC15</strain>
    </source>
</reference>
<dbReference type="Pfam" id="PF04082">
    <property type="entry name" value="Fungal_trans"/>
    <property type="match status" value="1"/>
</dbReference>
<keyword evidence="4" id="KW-0804">Transcription</keyword>
<dbReference type="CDD" id="cd12148">
    <property type="entry name" value="fungal_TF_MHR"/>
    <property type="match status" value="1"/>
</dbReference>
<dbReference type="InParanoid" id="A0A067NHR0"/>
<feature type="region of interest" description="Disordered" evidence="6">
    <location>
        <begin position="94"/>
        <end position="140"/>
    </location>
</feature>
<dbReference type="GO" id="GO:0003677">
    <property type="term" value="F:DNA binding"/>
    <property type="evidence" value="ECO:0007669"/>
    <property type="project" value="InterPro"/>
</dbReference>
<feature type="domain" description="Zn(2)-C6 fungal-type" evidence="7">
    <location>
        <begin position="19"/>
        <end position="51"/>
    </location>
</feature>